<reference evidence="1 2" key="1">
    <citation type="submission" date="2023-05" db="EMBL/GenBank/DDBJ databases">
        <title>Novel species of genus Flectobacillus isolated from stream in China.</title>
        <authorList>
            <person name="Lu H."/>
        </authorList>
    </citation>
    <scope>NUCLEOTIDE SEQUENCE [LARGE SCALE GENOMIC DNA]</scope>
    <source>
        <strain evidence="1 2">KCTC 42575</strain>
    </source>
</reference>
<protein>
    <submittedName>
        <fullName evidence="1">Uncharacterized protein</fullName>
    </submittedName>
</protein>
<evidence type="ECO:0000313" key="2">
    <source>
        <dbReference type="Proteomes" id="UP001236507"/>
    </source>
</evidence>
<comment type="caution">
    <text evidence="1">The sequence shown here is derived from an EMBL/GenBank/DDBJ whole genome shotgun (WGS) entry which is preliminary data.</text>
</comment>
<organism evidence="1 2">
    <name type="scientific">Flectobacillus roseus</name>
    <dbReference type="NCBI Taxonomy" id="502259"/>
    <lineage>
        <taxon>Bacteria</taxon>
        <taxon>Pseudomonadati</taxon>
        <taxon>Bacteroidota</taxon>
        <taxon>Cytophagia</taxon>
        <taxon>Cytophagales</taxon>
        <taxon>Flectobacillaceae</taxon>
        <taxon>Flectobacillus</taxon>
    </lineage>
</organism>
<dbReference type="RefSeq" id="WP_283344518.1">
    <property type="nucleotide sequence ID" value="NZ_JASHIF010000008.1"/>
</dbReference>
<sequence length="230" mass="25269">MNKFLKMAMVFLSFFAGVSIYAYTGNPIVSGLSMMSTSAGLQMLTGQYLEFPTGAFTVPLVGLKRKTQNPQLGGSKRLYVILTEDLLNEFVDYNLILSTGQFAGAIPLAPGKMAVEIEAWYDTLKWDGEMKTGGGFTQGVEFDVLGFDKDIAKAMALLYETPVNLIVQGNDNSLYYFGDKYIPFMFDAKITNPPKGTERKRVTFTAKNDGYSHPIVPLANTVTFAVQALS</sequence>
<name>A0ABT6Y810_9BACT</name>
<keyword evidence="2" id="KW-1185">Reference proteome</keyword>
<proteinExistence type="predicted"/>
<dbReference type="EMBL" id="JASHIF010000008">
    <property type="protein sequence ID" value="MDI9859614.1"/>
    <property type="molecule type" value="Genomic_DNA"/>
</dbReference>
<gene>
    <name evidence="1" type="ORF">QM524_10360</name>
</gene>
<dbReference type="Proteomes" id="UP001236507">
    <property type="component" value="Unassembled WGS sequence"/>
</dbReference>
<accession>A0ABT6Y810</accession>
<evidence type="ECO:0000313" key="1">
    <source>
        <dbReference type="EMBL" id="MDI9859614.1"/>
    </source>
</evidence>